<protein>
    <submittedName>
        <fullName evidence="10">ABC transporter permease</fullName>
    </submittedName>
</protein>
<dbReference type="Proteomes" id="UP000824094">
    <property type="component" value="Unassembled WGS sequence"/>
</dbReference>
<evidence type="ECO:0000256" key="1">
    <source>
        <dbReference type="ARBA" id="ARBA00004651"/>
    </source>
</evidence>
<dbReference type="InterPro" id="IPR050250">
    <property type="entry name" value="Macrolide_Exporter_MacB"/>
</dbReference>
<dbReference type="Pfam" id="PF02687">
    <property type="entry name" value="FtsX"/>
    <property type="match status" value="1"/>
</dbReference>
<evidence type="ECO:0000256" key="3">
    <source>
        <dbReference type="ARBA" id="ARBA00022692"/>
    </source>
</evidence>
<feature type="transmembrane region" description="Helical" evidence="7">
    <location>
        <begin position="361"/>
        <end position="381"/>
    </location>
</feature>
<dbReference type="GO" id="GO:0022857">
    <property type="term" value="F:transmembrane transporter activity"/>
    <property type="evidence" value="ECO:0007669"/>
    <property type="project" value="TreeGrafter"/>
</dbReference>
<dbReference type="PANTHER" id="PTHR30572">
    <property type="entry name" value="MEMBRANE COMPONENT OF TRANSPORTER-RELATED"/>
    <property type="match status" value="1"/>
</dbReference>
<keyword evidence="2" id="KW-1003">Cell membrane</keyword>
<feature type="transmembrane region" description="Helical" evidence="7">
    <location>
        <begin position="318"/>
        <end position="349"/>
    </location>
</feature>
<dbReference type="GO" id="GO:0005886">
    <property type="term" value="C:plasma membrane"/>
    <property type="evidence" value="ECO:0007669"/>
    <property type="project" value="UniProtKB-SubCell"/>
</dbReference>
<evidence type="ECO:0000259" key="9">
    <source>
        <dbReference type="Pfam" id="PF12704"/>
    </source>
</evidence>
<evidence type="ECO:0000256" key="6">
    <source>
        <dbReference type="ARBA" id="ARBA00038076"/>
    </source>
</evidence>
<sequence length="398" mass="42624">MFKDIIGMSFKNLAMNKMRTFLTTLGIIIGIASIIALITIGQGVTGSILDQLSGLGGNRVTVSLTDTRVTPGFTEEDMGRFEELDNVAGVSPSLNANKTLTFIPGETHSVYDYEHTTYRRVIGIDNYYFDLSASDMLLAGRELYDYDVEYGTHACILGYDLWHDLYANYNPIGETIKIENMEFTIVGILNKLVGLETTGNNSVLVPYTVAMRDLKMGLVKTFDVVVSDAAAITATVSQMHDLCADIVGSTSGYVIANQQEVMDIVLTVTDLVMGMLAGIAAISLLVGGIGIMNMMLVSVSERTAEIGLRKALGAKPSVILFQFLVEAVLISILGGALGVALGVVIAYLAAVLIGYEFTFKLSTVLLAVGFSAAVGLIFGILPARKAAKLSPIDALRTQ</sequence>
<dbReference type="Pfam" id="PF12704">
    <property type="entry name" value="MacB_PCD"/>
    <property type="match status" value="1"/>
</dbReference>
<organism evidence="10 11">
    <name type="scientific">Candidatus Stercoripulliclostridium merdigallinarum</name>
    <dbReference type="NCBI Taxonomy" id="2840951"/>
    <lineage>
        <taxon>Bacteria</taxon>
        <taxon>Bacillati</taxon>
        <taxon>Bacillota</taxon>
        <taxon>Clostridia</taxon>
        <taxon>Eubacteriales</taxon>
        <taxon>Candidatus Stercoripulliclostridium</taxon>
    </lineage>
</organism>
<feature type="domain" description="MacB-like periplasmic core" evidence="9">
    <location>
        <begin position="20"/>
        <end position="240"/>
    </location>
</feature>
<reference evidence="10" key="1">
    <citation type="submission" date="2020-10" db="EMBL/GenBank/DDBJ databases">
        <authorList>
            <person name="Gilroy R."/>
        </authorList>
    </citation>
    <scope>NUCLEOTIDE SEQUENCE</scope>
    <source>
        <strain evidence="10">18911</strain>
    </source>
</reference>
<evidence type="ECO:0000256" key="4">
    <source>
        <dbReference type="ARBA" id="ARBA00022989"/>
    </source>
</evidence>
<accession>A0A9D1MHC5</accession>
<keyword evidence="4 7" id="KW-1133">Transmembrane helix</keyword>
<comment type="similarity">
    <text evidence="6">Belongs to the ABC-4 integral membrane protein family.</text>
</comment>
<evidence type="ECO:0000256" key="7">
    <source>
        <dbReference type="SAM" id="Phobius"/>
    </source>
</evidence>
<evidence type="ECO:0000313" key="11">
    <source>
        <dbReference type="Proteomes" id="UP000824094"/>
    </source>
</evidence>
<comment type="caution">
    <text evidence="10">The sequence shown here is derived from an EMBL/GenBank/DDBJ whole genome shotgun (WGS) entry which is preliminary data.</text>
</comment>
<name>A0A9D1MHC5_9FIRM</name>
<feature type="transmembrane region" description="Helical" evidence="7">
    <location>
        <begin position="21"/>
        <end position="41"/>
    </location>
</feature>
<evidence type="ECO:0000256" key="2">
    <source>
        <dbReference type="ARBA" id="ARBA00022475"/>
    </source>
</evidence>
<evidence type="ECO:0000313" key="10">
    <source>
        <dbReference type="EMBL" id="HIU60332.1"/>
    </source>
</evidence>
<dbReference type="EMBL" id="DVNF01000085">
    <property type="protein sequence ID" value="HIU60332.1"/>
    <property type="molecule type" value="Genomic_DNA"/>
</dbReference>
<dbReference type="InterPro" id="IPR003838">
    <property type="entry name" value="ABC3_permease_C"/>
</dbReference>
<evidence type="ECO:0000259" key="8">
    <source>
        <dbReference type="Pfam" id="PF02687"/>
    </source>
</evidence>
<dbReference type="AlphaFoldDB" id="A0A9D1MHC5"/>
<evidence type="ECO:0000256" key="5">
    <source>
        <dbReference type="ARBA" id="ARBA00023136"/>
    </source>
</evidence>
<comment type="subcellular location">
    <subcellularLocation>
        <location evidence="1">Cell membrane</location>
        <topology evidence="1">Multi-pass membrane protein</topology>
    </subcellularLocation>
</comment>
<keyword evidence="5 7" id="KW-0472">Membrane</keyword>
<gene>
    <name evidence="10" type="ORF">IAB05_02945</name>
</gene>
<feature type="transmembrane region" description="Helical" evidence="7">
    <location>
        <begin position="271"/>
        <end position="297"/>
    </location>
</feature>
<dbReference type="InterPro" id="IPR025857">
    <property type="entry name" value="MacB_PCD"/>
</dbReference>
<reference evidence="10" key="2">
    <citation type="journal article" date="2021" name="PeerJ">
        <title>Extensive microbial diversity within the chicken gut microbiome revealed by metagenomics and culture.</title>
        <authorList>
            <person name="Gilroy R."/>
            <person name="Ravi A."/>
            <person name="Getino M."/>
            <person name="Pursley I."/>
            <person name="Horton D.L."/>
            <person name="Alikhan N.F."/>
            <person name="Baker D."/>
            <person name="Gharbi K."/>
            <person name="Hall N."/>
            <person name="Watson M."/>
            <person name="Adriaenssens E.M."/>
            <person name="Foster-Nyarko E."/>
            <person name="Jarju S."/>
            <person name="Secka A."/>
            <person name="Antonio M."/>
            <person name="Oren A."/>
            <person name="Chaudhuri R.R."/>
            <person name="La Ragione R."/>
            <person name="Hildebrand F."/>
            <person name="Pallen M.J."/>
        </authorList>
    </citation>
    <scope>NUCLEOTIDE SEQUENCE</scope>
    <source>
        <strain evidence="10">18911</strain>
    </source>
</reference>
<feature type="domain" description="ABC3 transporter permease C-terminal" evidence="8">
    <location>
        <begin position="279"/>
        <end position="391"/>
    </location>
</feature>
<dbReference type="PANTHER" id="PTHR30572:SF4">
    <property type="entry name" value="ABC TRANSPORTER PERMEASE YTRF"/>
    <property type="match status" value="1"/>
</dbReference>
<proteinExistence type="inferred from homology"/>
<keyword evidence="3 7" id="KW-0812">Transmembrane</keyword>